<sequence length="249" mass="28101">MSALSFSPRVPVIDANISVGDTHVVPSPCRNRDQLFEELDFHGVGRAVIYHAQTEEISPVDGNRMLEDWLYDGARLIPQWSVMPTEDSIGQIQELHAAGRVRCVRLSNTTGAGLPFRPWAFDTLLSWLSETEIPLWLPLPDMDSHELVATLQEYPSLVTVLVGAHYTQALAVRPILQTLPNAHLELSRYEPIGEVESLRDKFGAERLVYGSWYTRYAMGPILFYLHDTDLNDEELRLVCAGNVERIMKS</sequence>
<evidence type="ECO:0000313" key="2">
    <source>
        <dbReference type="EMBL" id="SVB13712.1"/>
    </source>
</evidence>
<feature type="domain" description="Amidohydrolase-related" evidence="1">
    <location>
        <begin position="43"/>
        <end position="245"/>
    </location>
</feature>
<organism evidence="2">
    <name type="scientific">marine metagenome</name>
    <dbReference type="NCBI Taxonomy" id="408172"/>
    <lineage>
        <taxon>unclassified sequences</taxon>
        <taxon>metagenomes</taxon>
        <taxon>ecological metagenomes</taxon>
    </lineage>
</organism>
<evidence type="ECO:0000259" key="1">
    <source>
        <dbReference type="Pfam" id="PF04909"/>
    </source>
</evidence>
<dbReference type="SUPFAM" id="SSF51556">
    <property type="entry name" value="Metallo-dependent hydrolases"/>
    <property type="match status" value="1"/>
</dbReference>
<dbReference type="AlphaFoldDB" id="A0A382BK84"/>
<dbReference type="EMBL" id="UINC01030012">
    <property type="protein sequence ID" value="SVB13712.1"/>
    <property type="molecule type" value="Genomic_DNA"/>
</dbReference>
<proteinExistence type="predicted"/>
<dbReference type="GO" id="GO:0016787">
    <property type="term" value="F:hydrolase activity"/>
    <property type="evidence" value="ECO:0007669"/>
    <property type="project" value="InterPro"/>
</dbReference>
<dbReference type="Gene3D" id="3.20.20.140">
    <property type="entry name" value="Metal-dependent hydrolases"/>
    <property type="match status" value="1"/>
</dbReference>
<dbReference type="InterPro" id="IPR006680">
    <property type="entry name" value="Amidohydro-rel"/>
</dbReference>
<accession>A0A382BK84</accession>
<protein>
    <recommendedName>
        <fullName evidence="1">Amidohydrolase-related domain-containing protein</fullName>
    </recommendedName>
</protein>
<gene>
    <name evidence="2" type="ORF">METZ01_LOCUS166566</name>
</gene>
<reference evidence="2" key="1">
    <citation type="submission" date="2018-05" db="EMBL/GenBank/DDBJ databases">
        <authorList>
            <person name="Lanie J.A."/>
            <person name="Ng W.-L."/>
            <person name="Kazmierczak K.M."/>
            <person name="Andrzejewski T.M."/>
            <person name="Davidsen T.M."/>
            <person name="Wayne K.J."/>
            <person name="Tettelin H."/>
            <person name="Glass J.I."/>
            <person name="Rusch D."/>
            <person name="Podicherti R."/>
            <person name="Tsui H.-C.T."/>
            <person name="Winkler M.E."/>
        </authorList>
    </citation>
    <scope>NUCLEOTIDE SEQUENCE</scope>
</reference>
<dbReference type="InterPro" id="IPR032466">
    <property type="entry name" value="Metal_Hydrolase"/>
</dbReference>
<name>A0A382BK84_9ZZZZ</name>
<dbReference type="Pfam" id="PF04909">
    <property type="entry name" value="Amidohydro_2"/>
    <property type="match status" value="1"/>
</dbReference>